<evidence type="ECO:0000256" key="4">
    <source>
        <dbReference type="ARBA" id="ARBA00022737"/>
    </source>
</evidence>
<keyword evidence="8" id="KW-0067">ATP-binding</keyword>
<proteinExistence type="predicted"/>
<organism evidence="10">
    <name type="scientific">Timema poppense</name>
    <name type="common">Walking stick</name>
    <dbReference type="NCBI Taxonomy" id="170557"/>
    <lineage>
        <taxon>Eukaryota</taxon>
        <taxon>Metazoa</taxon>
        <taxon>Ecdysozoa</taxon>
        <taxon>Arthropoda</taxon>
        <taxon>Hexapoda</taxon>
        <taxon>Insecta</taxon>
        <taxon>Pterygota</taxon>
        <taxon>Neoptera</taxon>
        <taxon>Polyneoptera</taxon>
        <taxon>Phasmatodea</taxon>
        <taxon>Timematodea</taxon>
        <taxon>Timematoidea</taxon>
        <taxon>Timematidae</taxon>
        <taxon>Timema</taxon>
    </lineage>
</organism>
<reference evidence="10" key="1">
    <citation type="submission" date="2020-11" db="EMBL/GenBank/DDBJ databases">
        <authorList>
            <person name="Tran Van P."/>
        </authorList>
    </citation>
    <scope>NUCLEOTIDE SEQUENCE</scope>
</reference>
<keyword evidence="6" id="KW-0206">Cytoskeleton</keyword>
<keyword evidence="7" id="KW-0966">Cell projection</keyword>
<dbReference type="GO" id="GO:0005524">
    <property type="term" value="F:ATP binding"/>
    <property type="evidence" value="ECO:0007669"/>
    <property type="project" value="UniProtKB-UniRule"/>
</dbReference>
<name>A0A7R9DBY6_TIMPO</name>
<evidence type="ECO:0000313" key="10">
    <source>
        <dbReference type="EMBL" id="CAD7410400.1"/>
    </source>
</evidence>
<dbReference type="GO" id="GO:0004674">
    <property type="term" value="F:protein serine/threonine kinase activity"/>
    <property type="evidence" value="ECO:0007669"/>
    <property type="project" value="TreeGrafter"/>
</dbReference>
<keyword evidence="3" id="KW-0963">Cytoplasm</keyword>
<dbReference type="InterPro" id="IPR011009">
    <property type="entry name" value="Kinase-like_dom_sf"/>
</dbReference>
<dbReference type="GO" id="GO:0030832">
    <property type="term" value="P:regulation of actin filament length"/>
    <property type="evidence" value="ECO:0007669"/>
    <property type="project" value="TreeGrafter"/>
</dbReference>
<dbReference type="SMART" id="SM00220">
    <property type="entry name" value="S_TKc"/>
    <property type="match status" value="1"/>
</dbReference>
<evidence type="ECO:0000256" key="3">
    <source>
        <dbReference type="ARBA" id="ARBA00022490"/>
    </source>
</evidence>
<dbReference type="InterPro" id="IPR000719">
    <property type="entry name" value="Prot_kinase_dom"/>
</dbReference>
<dbReference type="SUPFAM" id="SSF56112">
    <property type="entry name" value="Protein kinase-like (PK-like)"/>
    <property type="match status" value="1"/>
</dbReference>
<dbReference type="Gene3D" id="3.30.200.20">
    <property type="entry name" value="Phosphorylase Kinase, domain 1"/>
    <property type="match status" value="1"/>
</dbReference>
<dbReference type="PROSITE" id="PS00107">
    <property type="entry name" value="PROTEIN_KINASE_ATP"/>
    <property type="match status" value="1"/>
</dbReference>
<gene>
    <name evidence="10" type="ORF">TPSB3V08_LOCUS7325</name>
</gene>
<dbReference type="GO" id="GO:0005856">
    <property type="term" value="C:cytoskeleton"/>
    <property type="evidence" value="ECO:0007669"/>
    <property type="project" value="UniProtKB-SubCell"/>
</dbReference>
<dbReference type="PANTHER" id="PTHR46256">
    <property type="entry name" value="AGAP011099-PA"/>
    <property type="match status" value="1"/>
</dbReference>
<evidence type="ECO:0000256" key="1">
    <source>
        <dbReference type="ARBA" id="ARBA00004245"/>
    </source>
</evidence>
<dbReference type="Pfam" id="PF00069">
    <property type="entry name" value="Pkinase"/>
    <property type="match status" value="1"/>
</dbReference>
<evidence type="ECO:0000256" key="7">
    <source>
        <dbReference type="ARBA" id="ARBA00023273"/>
    </source>
</evidence>
<evidence type="ECO:0000256" key="6">
    <source>
        <dbReference type="ARBA" id="ARBA00023212"/>
    </source>
</evidence>
<accession>A0A7R9DBY6</accession>
<dbReference type="InterPro" id="IPR017441">
    <property type="entry name" value="Protein_kinase_ATP_BS"/>
</dbReference>
<protein>
    <recommendedName>
        <fullName evidence="9">Protein kinase domain-containing protein</fullName>
    </recommendedName>
</protein>
<dbReference type="GO" id="GO:0042995">
    <property type="term" value="C:cell projection"/>
    <property type="evidence" value="ECO:0007669"/>
    <property type="project" value="UniProtKB-SubCell"/>
</dbReference>
<evidence type="ECO:0000256" key="8">
    <source>
        <dbReference type="PROSITE-ProRule" id="PRU10141"/>
    </source>
</evidence>
<feature type="binding site" evidence="8">
    <location>
        <position position="209"/>
    </location>
    <ligand>
        <name>ATP</name>
        <dbReference type="ChEBI" id="CHEBI:30616"/>
    </ligand>
</feature>
<comment type="subcellular location">
    <subcellularLocation>
        <location evidence="2">Cell projection</location>
    </subcellularLocation>
    <subcellularLocation>
        <location evidence="1">Cytoplasm</location>
        <location evidence="1">Cytoskeleton</location>
    </subcellularLocation>
</comment>
<keyword evidence="8" id="KW-0547">Nucleotide-binding</keyword>
<evidence type="ECO:0000256" key="2">
    <source>
        <dbReference type="ARBA" id="ARBA00004316"/>
    </source>
</evidence>
<keyword evidence="4" id="KW-0677">Repeat</keyword>
<sequence length="316" mass="35668">MRPPKWSIFNHRNTCKQPNEPFSGLSGEDMPPGQMKSVEKCPSQEALESLPCYCSLITPLPRVEKWNCAELWKIWHPFRALTSFHSGREQCARAGMFVDKTSHTETEKRGTFDSNPDLPVIASLVQHESDALDHAVTESGNIENFILTCRYVTSKMPVMSYQGLSHHVNFDQLPEPGERFTLQELIGEGTYGEVFSARDARNNQRVAVKILENVADNIEEIEEEFLVLRDLSLHPNIPAFYGLFLRRGPSQEEDQLWFVMEVGPTQSVMDGSGPQVIGGWDSTTDPSGLWIHTSTPDSALNHEERMSLITGRFMNS</sequence>
<feature type="domain" description="Protein kinase" evidence="9">
    <location>
        <begin position="180"/>
        <end position="316"/>
    </location>
</feature>
<dbReference type="PROSITE" id="PS50011">
    <property type="entry name" value="PROTEIN_KINASE_DOM"/>
    <property type="match status" value="1"/>
</dbReference>
<evidence type="ECO:0000259" key="9">
    <source>
        <dbReference type="PROSITE" id="PS50011"/>
    </source>
</evidence>
<dbReference type="AlphaFoldDB" id="A0A7R9DBY6"/>
<keyword evidence="5" id="KW-0009">Actin-binding</keyword>
<evidence type="ECO:0000256" key="5">
    <source>
        <dbReference type="ARBA" id="ARBA00023203"/>
    </source>
</evidence>
<dbReference type="EMBL" id="OD004730">
    <property type="protein sequence ID" value="CAD7410400.1"/>
    <property type="molecule type" value="Genomic_DNA"/>
</dbReference>
<dbReference type="GO" id="GO:0003779">
    <property type="term" value="F:actin binding"/>
    <property type="evidence" value="ECO:0007669"/>
    <property type="project" value="UniProtKB-KW"/>
</dbReference>
<dbReference type="InterPro" id="IPR052409">
    <property type="entry name" value="Myosin-III_kinase_activity"/>
</dbReference>
<dbReference type="GO" id="GO:0000146">
    <property type="term" value="F:microfilament motor activity"/>
    <property type="evidence" value="ECO:0007669"/>
    <property type="project" value="TreeGrafter"/>
</dbReference>
<dbReference type="PANTHER" id="PTHR46256:SF3">
    <property type="entry name" value="MYOSIN MOTOR DOMAIN-CONTAINING PROTEIN"/>
    <property type="match status" value="1"/>
</dbReference>